<comment type="similarity">
    <text evidence="2 9">Belongs to the GMC oxidoreductase family.</text>
</comment>
<organism evidence="11 12">
    <name type="scientific">Phlebiopsis gigantea (strain 11061_1 CR5-6)</name>
    <name type="common">White-rot fungus</name>
    <name type="synonym">Peniophora gigantea</name>
    <dbReference type="NCBI Taxonomy" id="745531"/>
    <lineage>
        <taxon>Eukaryota</taxon>
        <taxon>Fungi</taxon>
        <taxon>Dikarya</taxon>
        <taxon>Basidiomycota</taxon>
        <taxon>Agaricomycotina</taxon>
        <taxon>Agaricomycetes</taxon>
        <taxon>Polyporales</taxon>
        <taxon>Phanerochaetaceae</taxon>
        <taxon>Phlebiopsis</taxon>
    </lineage>
</organism>
<sequence>MITPAESVQNAFFDYVVVGGGTAGLTLAARLTEDPHVNVVVLEAGEANIDDPQLLRPAIFGSHLGNKTYAWDHQTTAQEHVNGRQSGWHRGKGLGGSSGINFLCYTKPPARDIDDFEKLGNPGWNWKTLEPYFGRAEGFVEPSAEYKKKTGVKSESWNVGRQGPLKITFPATIADAEVKIQQAFLNSGLPPATQPLGGEPKGVSFLPCTYDPENHKRSYSTTAYYLPNKDRPNFKVVVGAHANRVVTETARDGGITAVGVEFSDESSGNTYTINAKREVALCAGALKTPQILELSGFGQKEVLDKIGVPVKVELPGVGENAQDHTFLGLSWELKDDVPFDTLDLLRDPVVAAKHLELHEAGSGLHTTGIVGFSWCSLDMFAPEGRHAQIFQKMQDAVAALDGTHPGLKEQYELSLERFRLDKPGSPGSEFISFPGFLSGPNPPVPGKRYATILVAMNHGWSRGTIHSTSADPTKEPEFDARYFEQSLDLDIHVEMVKFARRVANTAPLKDMVVKEVNPGPEVQTDEQWAEWLKGNFGTTWHTAGSCSMLPREKGGVVDPELKVYGTNNLRVTDLSVVPLHFGSHPQSVVYAIAERAADIIKAAA</sequence>
<keyword evidence="12" id="KW-1185">Reference proteome</keyword>
<evidence type="ECO:0000256" key="3">
    <source>
        <dbReference type="ARBA" id="ARBA00022630"/>
    </source>
</evidence>
<reference evidence="11 12" key="1">
    <citation type="journal article" date="2014" name="PLoS Genet.">
        <title>Analysis of the Phlebiopsis gigantea genome, transcriptome and secretome provides insight into its pioneer colonization strategies of wood.</title>
        <authorList>
            <person name="Hori C."/>
            <person name="Ishida T."/>
            <person name="Igarashi K."/>
            <person name="Samejima M."/>
            <person name="Suzuki H."/>
            <person name="Master E."/>
            <person name="Ferreira P."/>
            <person name="Ruiz-Duenas F.J."/>
            <person name="Held B."/>
            <person name="Canessa P."/>
            <person name="Larrondo L.F."/>
            <person name="Schmoll M."/>
            <person name="Druzhinina I.S."/>
            <person name="Kubicek C.P."/>
            <person name="Gaskell J.A."/>
            <person name="Kersten P."/>
            <person name="St John F."/>
            <person name="Glasner J."/>
            <person name="Sabat G."/>
            <person name="Splinter BonDurant S."/>
            <person name="Syed K."/>
            <person name="Yadav J."/>
            <person name="Mgbeahuruike A.C."/>
            <person name="Kovalchuk A."/>
            <person name="Asiegbu F.O."/>
            <person name="Lackner G."/>
            <person name="Hoffmeister D."/>
            <person name="Rencoret J."/>
            <person name="Gutierrez A."/>
            <person name="Sun H."/>
            <person name="Lindquist E."/>
            <person name="Barry K."/>
            <person name="Riley R."/>
            <person name="Grigoriev I.V."/>
            <person name="Henrissat B."/>
            <person name="Kues U."/>
            <person name="Berka R.M."/>
            <person name="Martinez A.T."/>
            <person name="Covert S.F."/>
            <person name="Blanchette R.A."/>
            <person name="Cullen D."/>
        </authorList>
    </citation>
    <scope>NUCLEOTIDE SEQUENCE [LARGE SCALE GENOMIC DNA]</scope>
    <source>
        <strain evidence="11 12">11061_1 CR5-6</strain>
    </source>
</reference>
<evidence type="ECO:0000256" key="6">
    <source>
        <dbReference type="ARBA" id="ARBA00023002"/>
    </source>
</evidence>
<dbReference type="PIRSF" id="PIRSF000137">
    <property type="entry name" value="Alcohol_oxidase"/>
    <property type="match status" value="1"/>
</dbReference>
<evidence type="ECO:0000313" key="12">
    <source>
        <dbReference type="Proteomes" id="UP000053257"/>
    </source>
</evidence>
<comment type="cofactor">
    <cofactor evidence="1 8">
        <name>FAD</name>
        <dbReference type="ChEBI" id="CHEBI:57692"/>
    </cofactor>
</comment>
<evidence type="ECO:0000256" key="7">
    <source>
        <dbReference type="PIRSR" id="PIRSR000137-1"/>
    </source>
</evidence>
<dbReference type="GO" id="GO:0016614">
    <property type="term" value="F:oxidoreductase activity, acting on CH-OH group of donors"/>
    <property type="evidence" value="ECO:0007669"/>
    <property type="project" value="InterPro"/>
</dbReference>
<accession>A0A0C3S419</accession>
<evidence type="ECO:0000256" key="2">
    <source>
        <dbReference type="ARBA" id="ARBA00010790"/>
    </source>
</evidence>
<evidence type="ECO:0000256" key="8">
    <source>
        <dbReference type="PIRSR" id="PIRSR000137-2"/>
    </source>
</evidence>
<evidence type="ECO:0000313" key="11">
    <source>
        <dbReference type="EMBL" id="KIP10401.1"/>
    </source>
</evidence>
<keyword evidence="6" id="KW-0560">Oxidoreductase</keyword>
<dbReference type="HOGENOM" id="CLU_002865_6_0_1"/>
<feature type="binding site" evidence="8">
    <location>
        <begin position="540"/>
        <end position="541"/>
    </location>
    <ligand>
        <name>FAD</name>
        <dbReference type="ChEBI" id="CHEBI:57692"/>
    </ligand>
</feature>
<dbReference type="InterPro" id="IPR036188">
    <property type="entry name" value="FAD/NAD-bd_sf"/>
</dbReference>
<dbReference type="AlphaFoldDB" id="A0A0C3S419"/>
<feature type="domain" description="Glucose-methanol-choline oxidoreductase N-terminal" evidence="10">
    <location>
        <begin position="91"/>
        <end position="114"/>
    </location>
</feature>
<keyword evidence="5 8" id="KW-0274">FAD</keyword>
<dbReference type="Gene3D" id="3.50.50.60">
    <property type="entry name" value="FAD/NAD(P)-binding domain"/>
    <property type="match status" value="1"/>
</dbReference>
<dbReference type="Gene3D" id="3.30.560.10">
    <property type="entry name" value="Glucose Oxidase, domain 3"/>
    <property type="match status" value="1"/>
</dbReference>
<dbReference type="Pfam" id="PF05199">
    <property type="entry name" value="GMC_oxred_C"/>
    <property type="match status" value="1"/>
</dbReference>
<protein>
    <recommendedName>
        <fullName evidence="10">Glucose-methanol-choline oxidoreductase N-terminal domain-containing protein</fullName>
    </recommendedName>
</protein>
<evidence type="ECO:0000259" key="10">
    <source>
        <dbReference type="PROSITE" id="PS00623"/>
    </source>
</evidence>
<keyword evidence="3 9" id="KW-0285">Flavoprotein</keyword>
<feature type="binding site" evidence="8">
    <location>
        <begin position="585"/>
        <end position="586"/>
    </location>
    <ligand>
        <name>FAD</name>
        <dbReference type="ChEBI" id="CHEBI:57692"/>
    </ligand>
</feature>
<dbReference type="InterPro" id="IPR012132">
    <property type="entry name" value="GMC_OxRdtase"/>
</dbReference>
<feature type="active site" description="Proton donor" evidence="7">
    <location>
        <position position="541"/>
    </location>
</feature>
<dbReference type="InterPro" id="IPR007867">
    <property type="entry name" value="GMC_OxRtase_C"/>
</dbReference>
<keyword evidence="4" id="KW-0732">Signal</keyword>
<dbReference type="GO" id="GO:0050660">
    <property type="term" value="F:flavin adenine dinucleotide binding"/>
    <property type="evidence" value="ECO:0007669"/>
    <property type="project" value="InterPro"/>
</dbReference>
<proteinExistence type="inferred from homology"/>
<dbReference type="EMBL" id="KN840455">
    <property type="protein sequence ID" value="KIP10401.1"/>
    <property type="molecule type" value="Genomic_DNA"/>
</dbReference>
<dbReference type="PROSITE" id="PS00623">
    <property type="entry name" value="GMC_OXRED_1"/>
    <property type="match status" value="1"/>
</dbReference>
<dbReference type="InterPro" id="IPR000172">
    <property type="entry name" value="GMC_OxRdtase_N"/>
</dbReference>
<dbReference type="OrthoDB" id="269227at2759"/>
<dbReference type="SUPFAM" id="SSF54373">
    <property type="entry name" value="FAD-linked reductases, C-terminal domain"/>
    <property type="match status" value="1"/>
</dbReference>
<gene>
    <name evidence="11" type="ORF">PHLGIDRAFT_240805</name>
</gene>
<dbReference type="PANTHER" id="PTHR11552:SF201">
    <property type="entry name" value="GLUCOSE-METHANOL-CHOLINE OXIDOREDUCTASE N-TERMINAL DOMAIN-CONTAINING PROTEIN"/>
    <property type="match status" value="1"/>
</dbReference>
<evidence type="ECO:0000256" key="4">
    <source>
        <dbReference type="ARBA" id="ARBA00022729"/>
    </source>
</evidence>
<name>A0A0C3S419_PHLG1</name>
<evidence type="ECO:0000256" key="5">
    <source>
        <dbReference type="ARBA" id="ARBA00022827"/>
    </source>
</evidence>
<dbReference type="STRING" id="745531.A0A0C3S419"/>
<dbReference type="PANTHER" id="PTHR11552">
    <property type="entry name" value="GLUCOSE-METHANOL-CHOLINE GMC OXIDOREDUCTASE"/>
    <property type="match status" value="1"/>
</dbReference>
<dbReference type="SUPFAM" id="SSF51905">
    <property type="entry name" value="FAD/NAD(P)-binding domain"/>
    <property type="match status" value="1"/>
</dbReference>
<feature type="active site" description="Proton acceptor" evidence="7">
    <location>
        <position position="584"/>
    </location>
</feature>
<dbReference type="Proteomes" id="UP000053257">
    <property type="component" value="Unassembled WGS sequence"/>
</dbReference>
<dbReference type="Pfam" id="PF00732">
    <property type="entry name" value="GMC_oxred_N"/>
    <property type="match status" value="1"/>
</dbReference>
<evidence type="ECO:0000256" key="9">
    <source>
        <dbReference type="RuleBase" id="RU003968"/>
    </source>
</evidence>
<evidence type="ECO:0000256" key="1">
    <source>
        <dbReference type="ARBA" id="ARBA00001974"/>
    </source>
</evidence>